<dbReference type="CDD" id="cd09275">
    <property type="entry name" value="RNase_HI_RT_DIRS1"/>
    <property type="match status" value="1"/>
</dbReference>
<evidence type="ECO:0000313" key="2">
    <source>
        <dbReference type="EMBL" id="KAK7041108.1"/>
    </source>
</evidence>
<keyword evidence="3" id="KW-1185">Reference proteome</keyword>
<dbReference type="AlphaFoldDB" id="A0AAW0CT36"/>
<dbReference type="SUPFAM" id="SSF53098">
    <property type="entry name" value="Ribonuclease H-like"/>
    <property type="match status" value="1"/>
</dbReference>
<name>A0AAW0CT36_9AGAR</name>
<dbReference type="Proteomes" id="UP001362999">
    <property type="component" value="Unassembled WGS sequence"/>
</dbReference>
<organism evidence="2 3">
    <name type="scientific">Favolaschia claudopus</name>
    <dbReference type="NCBI Taxonomy" id="2862362"/>
    <lineage>
        <taxon>Eukaryota</taxon>
        <taxon>Fungi</taxon>
        <taxon>Dikarya</taxon>
        <taxon>Basidiomycota</taxon>
        <taxon>Agaricomycotina</taxon>
        <taxon>Agaricomycetes</taxon>
        <taxon>Agaricomycetidae</taxon>
        <taxon>Agaricales</taxon>
        <taxon>Marasmiineae</taxon>
        <taxon>Mycenaceae</taxon>
        <taxon>Favolaschia</taxon>
    </lineage>
</organism>
<feature type="compositionally biased region" description="Polar residues" evidence="1">
    <location>
        <begin position="135"/>
        <end position="149"/>
    </location>
</feature>
<comment type="caution">
    <text evidence="2">The sequence shown here is derived from an EMBL/GenBank/DDBJ whole genome shotgun (WGS) entry which is preliminary data.</text>
</comment>
<dbReference type="InterPro" id="IPR012337">
    <property type="entry name" value="RNaseH-like_sf"/>
</dbReference>
<dbReference type="PANTHER" id="PTHR33050">
    <property type="entry name" value="REVERSE TRANSCRIPTASE DOMAIN-CONTAINING PROTEIN"/>
    <property type="match status" value="1"/>
</dbReference>
<evidence type="ECO:0008006" key="4">
    <source>
        <dbReference type="Google" id="ProtNLM"/>
    </source>
</evidence>
<protein>
    <recommendedName>
        <fullName evidence="4">RNase H type-1 domain-containing protein</fullName>
    </recommendedName>
</protein>
<evidence type="ECO:0000313" key="3">
    <source>
        <dbReference type="Proteomes" id="UP001362999"/>
    </source>
</evidence>
<reference evidence="2 3" key="1">
    <citation type="journal article" date="2024" name="J Genomics">
        <title>Draft genome sequencing and assembly of Favolaschia claudopus CIRM-BRFM 2984 isolated from oak limbs.</title>
        <authorList>
            <person name="Navarro D."/>
            <person name="Drula E."/>
            <person name="Chaduli D."/>
            <person name="Cazenave R."/>
            <person name="Ahrendt S."/>
            <person name="Wang J."/>
            <person name="Lipzen A."/>
            <person name="Daum C."/>
            <person name="Barry K."/>
            <person name="Grigoriev I.V."/>
            <person name="Favel A."/>
            <person name="Rosso M.N."/>
            <person name="Martin F."/>
        </authorList>
    </citation>
    <scope>NUCLEOTIDE SEQUENCE [LARGE SCALE GENOMIC DNA]</scope>
    <source>
        <strain evidence="2 3">CIRM-BRFM 2984</strain>
    </source>
</reference>
<gene>
    <name evidence="2" type="ORF">R3P38DRAFT_3179665</name>
</gene>
<dbReference type="InterPro" id="IPR052055">
    <property type="entry name" value="Hepadnavirus_pol/RT"/>
</dbReference>
<evidence type="ECO:0000256" key="1">
    <source>
        <dbReference type="SAM" id="MobiDB-lite"/>
    </source>
</evidence>
<feature type="region of interest" description="Disordered" evidence="1">
    <location>
        <begin position="130"/>
        <end position="158"/>
    </location>
</feature>
<accession>A0AAW0CT36</accession>
<proteinExistence type="predicted"/>
<dbReference type="EMBL" id="JAWWNJ010000014">
    <property type="protein sequence ID" value="KAK7041108.1"/>
    <property type="molecule type" value="Genomic_DNA"/>
</dbReference>
<sequence>MAPIDFFGMRVPRRHRGKSILFKELWAVLHALRIWASPAWAGSRVLLRVDNTGGVAGLNGGSIREAPAQALLREVFLLALSFGFSISCVWVSSEQNYLADALSRFDMPRLRPLLPQFFASQRTAFPHLPPDGLNGSINHRSSPTSSGTASLPLPGALT</sequence>
<dbReference type="PANTHER" id="PTHR33050:SF7">
    <property type="entry name" value="RIBONUCLEASE H"/>
    <property type="match status" value="1"/>
</dbReference>